<dbReference type="EMBL" id="GG685191">
    <property type="protein sequence ID" value="EER00281.1"/>
    <property type="molecule type" value="Genomic_DNA"/>
</dbReference>
<proteinExistence type="predicted"/>
<name>C5LSP0_PERM5</name>
<dbReference type="InParanoid" id="C5LSP0"/>
<gene>
    <name evidence="2" type="ORF">Pmar_PMAR017139</name>
</gene>
<dbReference type="GeneID" id="9050023"/>
<accession>C5LSP0</accession>
<dbReference type="Proteomes" id="UP000007800">
    <property type="component" value="Unassembled WGS sequence"/>
</dbReference>
<keyword evidence="3" id="KW-1185">Reference proteome</keyword>
<protein>
    <recommendedName>
        <fullName evidence="4">Secreted protein</fullName>
    </recommendedName>
</protein>
<evidence type="ECO:0000256" key="1">
    <source>
        <dbReference type="SAM" id="SignalP"/>
    </source>
</evidence>
<feature type="chain" id="PRO_5002954712" description="Secreted protein" evidence="1">
    <location>
        <begin position="23"/>
        <end position="159"/>
    </location>
</feature>
<evidence type="ECO:0000313" key="3">
    <source>
        <dbReference type="Proteomes" id="UP000007800"/>
    </source>
</evidence>
<dbReference type="RefSeq" id="XP_002767563.1">
    <property type="nucleotide sequence ID" value="XM_002767517.1"/>
</dbReference>
<sequence length="159" mass="17908">MSLMKLWTYILGCATVKLFTEAVVLKEEKGLNWSLGPHSAHRKANDQQNSSVYEYPPNQLYGPVRIYLITDEQLNLVVCWMTDTRFQDPHYSTCMPIVAPHRPCPPALAEAKPVHDGFDPLCYVPGWTARKEPHVALPAELDCAGFIPQVDKEKAGDEK</sequence>
<evidence type="ECO:0000313" key="2">
    <source>
        <dbReference type="EMBL" id="EER00281.1"/>
    </source>
</evidence>
<evidence type="ECO:0008006" key="4">
    <source>
        <dbReference type="Google" id="ProtNLM"/>
    </source>
</evidence>
<organism evidence="3">
    <name type="scientific">Perkinsus marinus (strain ATCC 50983 / TXsc)</name>
    <dbReference type="NCBI Taxonomy" id="423536"/>
    <lineage>
        <taxon>Eukaryota</taxon>
        <taxon>Sar</taxon>
        <taxon>Alveolata</taxon>
        <taxon>Perkinsozoa</taxon>
        <taxon>Perkinsea</taxon>
        <taxon>Perkinsida</taxon>
        <taxon>Perkinsidae</taxon>
        <taxon>Perkinsus</taxon>
    </lineage>
</organism>
<keyword evidence="1" id="KW-0732">Signal</keyword>
<reference evidence="2 3" key="1">
    <citation type="submission" date="2008-07" db="EMBL/GenBank/DDBJ databases">
        <authorList>
            <person name="El-Sayed N."/>
            <person name="Caler E."/>
            <person name="Inman J."/>
            <person name="Amedeo P."/>
            <person name="Hass B."/>
            <person name="Wortman J."/>
        </authorList>
    </citation>
    <scope>NUCLEOTIDE SEQUENCE [LARGE SCALE GENOMIC DNA]</scope>
    <source>
        <strain evidence="3">ATCC 50983 / TXsc</strain>
    </source>
</reference>
<dbReference type="AlphaFoldDB" id="C5LSP0"/>
<feature type="signal peptide" evidence="1">
    <location>
        <begin position="1"/>
        <end position="22"/>
    </location>
</feature>